<feature type="compositionally biased region" description="Low complexity" evidence="1">
    <location>
        <begin position="122"/>
        <end position="136"/>
    </location>
</feature>
<gene>
    <name evidence="2" type="ORF">B0H64DRAFT_375804</name>
</gene>
<comment type="caution">
    <text evidence="2">The sequence shown here is derived from an EMBL/GenBank/DDBJ whole genome shotgun (WGS) entry which is preliminary data.</text>
</comment>
<dbReference type="RefSeq" id="XP_062658607.1">
    <property type="nucleotide sequence ID" value="XM_062802439.1"/>
</dbReference>
<reference evidence="2" key="1">
    <citation type="journal article" date="2023" name="Mol. Phylogenet. Evol.">
        <title>Genome-scale phylogeny and comparative genomics of the fungal order Sordariales.</title>
        <authorList>
            <person name="Hensen N."/>
            <person name="Bonometti L."/>
            <person name="Westerberg I."/>
            <person name="Brannstrom I.O."/>
            <person name="Guillou S."/>
            <person name="Cros-Aarteil S."/>
            <person name="Calhoun S."/>
            <person name="Haridas S."/>
            <person name="Kuo A."/>
            <person name="Mondo S."/>
            <person name="Pangilinan J."/>
            <person name="Riley R."/>
            <person name="LaButti K."/>
            <person name="Andreopoulos B."/>
            <person name="Lipzen A."/>
            <person name="Chen C."/>
            <person name="Yan M."/>
            <person name="Daum C."/>
            <person name="Ng V."/>
            <person name="Clum A."/>
            <person name="Steindorff A."/>
            <person name="Ohm R.A."/>
            <person name="Martin F."/>
            <person name="Silar P."/>
            <person name="Natvig D.O."/>
            <person name="Lalanne C."/>
            <person name="Gautier V."/>
            <person name="Ament-Velasquez S.L."/>
            <person name="Kruys A."/>
            <person name="Hutchinson M.I."/>
            <person name="Powell A.J."/>
            <person name="Barry K."/>
            <person name="Miller A.N."/>
            <person name="Grigoriev I.V."/>
            <person name="Debuchy R."/>
            <person name="Gladieux P."/>
            <person name="Hiltunen Thoren M."/>
            <person name="Johannesson H."/>
        </authorList>
    </citation>
    <scope>NUCLEOTIDE SEQUENCE</scope>
    <source>
        <strain evidence="2">CBS 168.71</strain>
    </source>
</reference>
<feature type="compositionally biased region" description="Basic and acidic residues" evidence="1">
    <location>
        <begin position="502"/>
        <end position="516"/>
    </location>
</feature>
<evidence type="ECO:0000256" key="1">
    <source>
        <dbReference type="SAM" id="MobiDB-lite"/>
    </source>
</evidence>
<evidence type="ECO:0000313" key="2">
    <source>
        <dbReference type="EMBL" id="KAK3295093.1"/>
    </source>
</evidence>
<reference evidence="2" key="2">
    <citation type="submission" date="2023-06" db="EMBL/GenBank/DDBJ databases">
        <authorList>
            <consortium name="Lawrence Berkeley National Laboratory"/>
            <person name="Haridas S."/>
            <person name="Hensen N."/>
            <person name="Bonometti L."/>
            <person name="Westerberg I."/>
            <person name="Brannstrom I.O."/>
            <person name="Guillou S."/>
            <person name="Cros-Aarteil S."/>
            <person name="Calhoun S."/>
            <person name="Kuo A."/>
            <person name="Mondo S."/>
            <person name="Pangilinan J."/>
            <person name="Riley R."/>
            <person name="Labutti K."/>
            <person name="Andreopoulos B."/>
            <person name="Lipzen A."/>
            <person name="Chen C."/>
            <person name="Yanf M."/>
            <person name="Daum C."/>
            <person name="Ng V."/>
            <person name="Clum A."/>
            <person name="Steindorff A."/>
            <person name="Ohm R."/>
            <person name="Martin F."/>
            <person name="Silar P."/>
            <person name="Natvig D."/>
            <person name="Lalanne C."/>
            <person name="Gautier V."/>
            <person name="Ament-Velasquez S.L."/>
            <person name="Kruys A."/>
            <person name="Hutchinson M.I."/>
            <person name="Powell A.J."/>
            <person name="Barry K."/>
            <person name="Miller A.N."/>
            <person name="Grigoriev I.V."/>
            <person name="Debuchy R."/>
            <person name="Gladieux P."/>
            <person name="Thoren M.H."/>
            <person name="Johannesson H."/>
        </authorList>
    </citation>
    <scope>NUCLEOTIDE SEQUENCE</scope>
    <source>
        <strain evidence="2">CBS 168.71</strain>
    </source>
</reference>
<organism evidence="2 3">
    <name type="scientific">Chaetomium fimeti</name>
    <dbReference type="NCBI Taxonomy" id="1854472"/>
    <lineage>
        <taxon>Eukaryota</taxon>
        <taxon>Fungi</taxon>
        <taxon>Dikarya</taxon>
        <taxon>Ascomycota</taxon>
        <taxon>Pezizomycotina</taxon>
        <taxon>Sordariomycetes</taxon>
        <taxon>Sordariomycetidae</taxon>
        <taxon>Sordariales</taxon>
        <taxon>Chaetomiaceae</taxon>
        <taxon>Chaetomium</taxon>
    </lineage>
</organism>
<evidence type="ECO:0000313" key="3">
    <source>
        <dbReference type="Proteomes" id="UP001278766"/>
    </source>
</evidence>
<keyword evidence="3" id="KW-1185">Reference proteome</keyword>
<dbReference type="GeneID" id="87839387"/>
<dbReference type="EMBL" id="JAUEPN010000005">
    <property type="protein sequence ID" value="KAK3295093.1"/>
    <property type="molecule type" value="Genomic_DNA"/>
</dbReference>
<feature type="region of interest" description="Disordered" evidence="1">
    <location>
        <begin position="106"/>
        <end position="142"/>
    </location>
</feature>
<sequence>MAPTTWGNSASCGHDNAHFAKGYGDGFQRGWALGFARGREIGHPEAAAHIGSRAGDNAVEGGEGPGVRHTPHHDQDLCLLSDVPLCEDPRDDFSFREEDIFYDAKSQIAASESDPDEVDAGSSTATSTSKSNAPSAHSSPYSEDLLALSSNADEGIPAPSTRAHNPDNNVANLAVAAPQPTSFSAAVPEVSNLNLENATITAALIPGIFNNIINDNPASNTPVTAAFLSGVFNNVSGDNTTNGATTISAHIPGATTGAINGDSAIDAGNTASSTSMASAHIPRAINNVINGDNTINRDSTATNTIGACPLISGATNNTINAGNTINNDNTAPTNQATTTSIPEWWPWLQHPQPNPPFIPTNGQATTPPIPEWPWLQHPNPFTPPSNTTNGTITTLHNIPLPHTITPTPPSKHTPPSAHRTRPPYPTLSAPHHNIYALLAQGRTVVDSPWRVLIGPLGAAARVAWNSDGGKRYLRSKLVSVGGAVGGGYGGYGRGNARGNARGGRDGGGRGGRGWDEEEVHHQADGGLVFSELVRGEGEVWYVLATFDAQEKAGLAVETFAGYACGGSIMWAWIYREEE</sequence>
<accession>A0AAE0HEJ6</accession>
<proteinExistence type="predicted"/>
<protein>
    <submittedName>
        <fullName evidence="2">Uncharacterized protein</fullName>
    </submittedName>
</protein>
<feature type="region of interest" description="Disordered" evidence="1">
    <location>
        <begin position="491"/>
        <end position="516"/>
    </location>
</feature>
<dbReference type="AlphaFoldDB" id="A0AAE0HEJ6"/>
<dbReference type="Proteomes" id="UP001278766">
    <property type="component" value="Unassembled WGS sequence"/>
</dbReference>
<name>A0AAE0HEJ6_9PEZI</name>